<dbReference type="EMBL" id="OBML01000002">
    <property type="protein sequence ID" value="SOB96630.1"/>
    <property type="molecule type" value="Genomic_DNA"/>
</dbReference>
<keyword evidence="2" id="KW-0472">Membrane</keyword>
<reference evidence="3 4" key="1">
    <citation type="submission" date="2017-08" db="EMBL/GenBank/DDBJ databases">
        <authorList>
            <person name="de Groot N.N."/>
        </authorList>
    </citation>
    <scope>NUCLEOTIDE SEQUENCE [LARGE SCALE GENOMIC DNA]</scope>
    <source>
        <strain evidence="3 4">USBA 352</strain>
    </source>
</reference>
<gene>
    <name evidence="3" type="ORF">SAMN05421512_102265</name>
</gene>
<feature type="compositionally biased region" description="Low complexity" evidence="1">
    <location>
        <begin position="48"/>
        <end position="66"/>
    </location>
</feature>
<feature type="compositionally biased region" description="Pro residues" evidence="1">
    <location>
        <begin position="120"/>
        <end position="129"/>
    </location>
</feature>
<feature type="compositionally biased region" description="Low complexity" evidence="1">
    <location>
        <begin position="86"/>
        <end position="103"/>
    </location>
</feature>
<sequence length="289" mass="30564">MDDAHSDQRQAGALERFSKHPIWAPIGALGTVAGVGIAIYTYVATQQQPTTPVATQVATPVTPQPAETKAAPLAAPPTEQPPNTPVPTQSAQAAPPAAVETTQSPAEPRAEAVKAEPRQTEPPPAAKPEPLPEPKAAVREPAHDMPLRPLETPAPKTDEQDAPQDIELASRSDPGVAAPMHRTPQREVQAAAPATPRSINVLASETFSLCGHGAFQAKPSALGILLENQDRTFPFRRQGTLAPWTYRVTSAAPTQVFPGCIATFNVQTSHGVQYVAITEQPNQTGQQGR</sequence>
<keyword evidence="2" id="KW-0812">Transmembrane</keyword>
<protein>
    <submittedName>
        <fullName evidence="3">Uncharacterized protein</fullName>
    </submittedName>
</protein>
<evidence type="ECO:0000313" key="3">
    <source>
        <dbReference type="EMBL" id="SOB96630.1"/>
    </source>
</evidence>
<feature type="compositionally biased region" description="Basic and acidic residues" evidence="1">
    <location>
        <begin position="130"/>
        <end position="146"/>
    </location>
</feature>
<organism evidence="3 4">
    <name type="scientific">Stappia indica</name>
    <dbReference type="NCBI Taxonomy" id="538381"/>
    <lineage>
        <taxon>Bacteria</taxon>
        <taxon>Pseudomonadati</taxon>
        <taxon>Pseudomonadota</taxon>
        <taxon>Alphaproteobacteria</taxon>
        <taxon>Hyphomicrobiales</taxon>
        <taxon>Stappiaceae</taxon>
        <taxon>Stappia</taxon>
    </lineage>
</organism>
<feature type="transmembrane region" description="Helical" evidence="2">
    <location>
        <begin position="21"/>
        <end position="43"/>
    </location>
</feature>
<evidence type="ECO:0000256" key="1">
    <source>
        <dbReference type="SAM" id="MobiDB-lite"/>
    </source>
</evidence>
<dbReference type="RefSeq" id="WP_097174037.1">
    <property type="nucleotide sequence ID" value="NZ_OBML01000002.1"/>
</dbReference>
<feature type="compositionally biased region" description="Pro residues" evidence="1">
    <location>
        <begin position="74"/>
        <end position="85"/>
    </location>
</feature>
<dbReference type="AlphaFoldDB" id="A0A285RRF0"/>
<accession>A0A285RRF0</accession>
<feature type="region of interest" description="Disordered" evidence="1">
    <location>
        <begin position="173"/>
        <end position="193"/>
    </location>
</feature>
<evidence type="ECO:0000313" key="4">
    <source>
        <dbReference type="Proteomes" id="UP000219331"/>
    </source>
</evidence>
<keyword evidence="2" id="KW-1133">Transmembrane helix</keyword>
<feature type="region of interest" description="Disordered" evidence="1">
    <location>
        <begin position="48"/>
        <end position="161"/>
    </location>
</feature>
<keyword evidence="4" id="KW-1185">Reference proteome</keyword>
<proteinExistence type="predicted"/>
<evidence type="ECO:0000256" key="2">
    <source>
        <dbReference type="SAM" id="Phobius"/>
    </source>
</evidence>
<name>A0A285RRF0_9HYPH</name>
<feature type="compositionally biased region" description="Basic and acidic residues" evidence="1">
    <location>
        <begin position="108"/>
        <end position="119"/>
    </location>
</feature>
<dbReference type="Proteomes" id="UP000219331">
    <property type="component" value="Unassembled WGS sequence"/>
</dbReference>